<proteinExistence type="predicted"/>
<name>A0ABW4AKP4_9ACTN</name>
<dbReference type="EMBL" id="JBHTMK010000044">
    <property type="protein sequence ID" value="MFD1370742.1"/>
    <property type="molecule type" value="Genomic_DNA"/>
</dbReference>
<evidence type="ECO:0000313" key="2">
    <source>
        <dbReference type="Proteomes" id="UP001597183"/>
    </source>
</evidence>
<accession>A0ABW4AKP4</accession>
<dbReference type="RefSeq" id="WP_317793495.1">
    <property type="nucleotide sequence ID" value="NZ_AP028461.1"/>
</dbReference>
<reference evidence="2" key="1">
    <citation type="journal article" date="2019" name="Int. J. Syst. Evol. Microbiol.">
        <title>The Global Catalogue of Microorganisms (GCM) 10K type strain sequencing project: providing services to taxonomists for standard genome sequencing and annotation.</title>
        <authorList>
            <consortium name="The Broad Institute Genomics Platform"/>
            <consortium name="The Broad Institute Genome Sequencing Center for Infectious Disease"/>
            <person name="Wu L."/>
            <person name="Ma J."/>
        </authorList>
    </citation>
    <scope>NUCLEOTIDE SEQUENCE [LARGE SCALE GENOMIC DNA]</scope>
    <source>
        <strain evidence="2">CCM 7526</strain>
    </source>
</reference>
<dbReference type="Proteomes" id="UP001597183">
    <property type="component" value="Unassembled WGS sequence"/>
</dbReference>
<gene>
    <name evidence="1" type="ORF">ACFQ5G_35850</name>
</gene>
<organism evidence="1 2">
    <name type="scientific">Actinoplanes sichuanensis</name>
    <dbReference type="NCBI Taxonomy" id="512349"/>
    <lineage>
        <taxon>Bacteria</taxon>
        <taxon>Bacillati</taxon>
        <taxon>Actinomycetota</taxon>
        <taxon>Actinomycetes</taxon>
        <taxon>Micromonosporales</taxon>
        <taxon>Micromonosporaceae</taxon>
        <taxon>Actinoplanes</taxon>
    </lineage>
</organism>
<evidence type="ECO:0000313" key="1">
    <source>
        <dbReference type="EMBL" id="MFD1370742.1"/>
    </source>
</evidence>
<comment type="caution">
    <text evidence="1">The sequence shown here is derived from an EMBL/GenBank/DDBJ whole genome shotgun (WGS) entry which is preliminary data.</text>
</comment>
<protein>
    <submittedName>
        <fullName evidence="1">Uncharacterized protein</fullName>
    </submittedName>
</protein>
<keyword evidence="2" id="KW-1185">Reference proteome</keyword>
<sequence length="68" mass="6643">MGLRTASVVGAVVLTATAAAVSVVVAVPLPTGGISETGRAGSGVLVIGDDSSDAWTWRDCPEVMGLGS</sequence>